<dbReference type="InterPro" id="IPR004007">
    <property type="entry name" value="DhaL_dom"/>
</dbReference>
<dbReference type="Pfam" id="PF13684">
    <property type="entry name" value="FakA-like_C"/>
    <property type="match status" value="1"/>
</dbReference>
<dbReference type="SMART" id="SM01120">
    <property type="entry name" value="Dak2"/>
    <property type="match status" value="1"/>
</dbReference>
<dbReference type="Pfam" id="PF02734">
    <property type="entry name" value="Dak2"/>
    <property type="match status" value="1"/>
</dbReference>
<dbReference type="GO" id="GO:0006071">
    <property type="term" value="P:glycerol metabolic process"/>
    <property type="evidence" value="ECO:0007669"/>
    <property type="project" value="InterPro"/>
</dbReference>
<keyword evidence="2" id="KW-0418">Kinase</keyword>
<keyword evidence="3" id="KW-1185">Reference proteome</keyword>
<reference evidence="2" key="1">
    <citation type="submission" date="2020-06" db="EMBL/GenBank/DDBJ databases">
        <title>Complete genome sequence of Candidatus Phytoplasma luffae NCHU2019.</title>
        <authorList>
            <person name="Cho S.-T."/>
            <person name="Tan C.-M."/>
            <person name="Li J.-R."/>
            <person name="Chien Y.-Y."/>
            <person name="Chiu Y.-C."/>
            <person name="Yang J.-Y."/>
            <person name="Kuo C.-H."/>
        </authorList>
    </citation>
    <scope>NUCLEOTIDE SEQUENCE</scope>
    <source>
        <strain evidence="2">NCHU2019</strain>
    </source>
</reference>
<dbReference type="NCBIfam" id="TIGR03599">
    <property type="entry name" value="YloV"/>
    <property type="match status" value="1"/>
</dbReference>
<dbReference type="PANTHER" id="PTHR33434">
    <property type="entry name" value="DEGV DOMAIN-CONTAINING PROTEIN DR_1986-RELATED"/>
    <property type="match status" value="1"/>
</dbReference>
<dbReference type="RefSeq" id="WP_210954581.1">
    <property type="nucleotide sequence ID" value="NZ_CP054393.1"/>
</dbReference>
<dbReference type="SUPFAM" id="SSF101473">
    <property type="entry name" value="DhaL-like"/>
    <property type="match status" value="1"/>
</dbReference>
<evidence type="ECO:0000259" key="1">
    <source>
        <dbReference type="PROSITE" id="PS51480"/>
    </source>
</evidence>
<dbReference type="Pfam" id="PF21645">
    <property type="entry name" value="FakA-like_M"/>
    <property type="match status" value="1"/>
</dbReference>
<proteinExistence type="predicted"/>
<dbReference type="PROSITE" id="PS51480">
    <property type="entry name" value="DHAL"/>
    <property type="match status" value="1"/>
</dbReference>
<dbReference type="InterPro" id="IPR050270">
    <property type="entry name" value="DegV_domain_contain"/>
</dbReference>
<dbReference type="SMART" id="SM01121">
    <property type="entry name" value="Dak1_2"/>
    <property type="match status" value="1"/>
</dbReference>
<dbReference type="EMBL" id="CP054393">
    <property type="protein sequence ID" value="QTX03135.1"/>
    <property type="molecule type" value="Genomic_DNA"/>
</dbReference>
<dbReference type="InterPro" id="IPR036117">
    <property type="entry name" value="DhaL_dom_sf"/>
</dbReference>
<feature type="domain" description="DhaL" evidence="1">
    <location>
        <begin position="12"/>
        <end position="206"/>
    </location>
</feature>
<dbReference type="Gene3D" id="1.25.40.340">
    <property type="match status" value="1"/>
</dbReference>
<dbReference type="AlphaFoldDB" id="A0A975FIJ8"/>
<dbReference type="KEGG" id="pluf:LFWB_5690"/>
<dbReference type="GO" id="GO:0004371">
    <property type="term" value="F:glycerone kinase activity"/>
    <property type="evidence" value="ECO:0007669"/>
    <property type="project" value="InterPro"/>
</dbReference>
<evidence type="ECO:0000313" key="2">
    <source>
        <dbReference type="EMBL" id="QTX03135.1"/>
    </source>
</evidence>
<organism evidence="2 3">
    <name type="scientific">Loofah witches'-broom phytoplasma</name>
    <dbReference type="NCBI Taxonomy" id="35773"/>
    <lineage>
        <taxon>Bacteria</taxon>
        <taxon>Bacillati</taxon>
        <taxon>Mycoplasmatota</taxon>
        <taxon>Mollicutes</taxon>
        <taxon>Acholeplasmatales</taxon>
        <taxon>Acholeplasmataceae</taxon>
        <taxon>Candidatus Phytoplasma</taxon>
        <taxon>16SrVIII (Loofah witches'-broom group)</taxon>
    </lineage>
</organism>
<name>A0A975FIJ8_LOWBP</name>
<dbReference type="PANTHER" id="PTHR33434:SF4">
    <property type="entry name" value="PHOSPHATASE PROTEIN"/>
    <property type="match status" value="1"/>
</dbReference>
<sequence length="548" mass="63167">MSKQKIKSIDGNLFKKMIINGTFNLKKNYQQINNLNVFPVPDGDTGTNMQMTMMEGVRELQAVENSSILEISRILSKALLIGSKGNSGVILSQFFNGIYESINRLQKTVIDLEEFIEALVNGFKNSYKAVMEPVEGTILTVMRESIENTKNNSKELKTIKELIENIIQNAKTALNKTPDLLPILKKSKVVDSGGTGFVFILEGMLLYLNDVELKDPDDNSIFSHNHSQSNHINDDSNLKYLYCTEFIIKLNEPDSFDVELNKAKIQNYGDSLILFKNNDLLKIHIHTNDSDKVLKELLVYGTLIKSKIDDMKKQKENFMSLKDIKTYSKLNKYFIITFGSGEEIQNIFKDLKANLIIDSHKKNFSAEKLEKIINKNNAENIIILPNDSNILEQLKIFFKKKKYTHVQIINTQNIAEIYSALLVFDNNISLEKNIKNINKNIKKVKIGEIIDSKYSNEKEVKLLSHYFLSIFKKKIVEKNKDLTVLIKNLLKKMIDNMNNFLTIFYNKNNISKENLSKIEFFLEQEYPDLEVEKIQNNSEIYPFIFVLE</sequence>
<keyword evidence="2" id="KW-0808">Transferase</keyword>
<protein>
    <submittedName>
        <fullName evidence="2">Dihydroxyacetone/glyceraldehyde kinase</fullName>
    </submittedName>
</protein>
<dbReference type="InterPro" id="IPR048394">
    <property type="entry name" value="FakA-like_M"/>
</dbReference>
<accession>A0A975FIJ8</accession>
<evidence type="ECO:0000313" key="3">
    <source>
        <dbReference type="Proteomes" id="UP000672038"/>
    </source>
</evidence>
<dbReference type="InterPro" id="IPR033470">
    <property type="entry name" value="FakA-like_C"/>
</dbReference>
<gene>
    <name evidence="2" type="ORF">LFWB_5690</name>
</gene>
<dbReference type="InterPro" id="IPR019986">
    <property type="entry name" value="YloV-like"/>
</dbReference>
<dbReference type="Proteomes" id="UP000672038">
    <property type="component" value="Chromosome"/>
</dbReference>